<dbReference type="Proteomes" id="UP000283569">
    <property type="component" value="Unassembled WGS sequence"/>
</dbReference>
<organism evidence="2 3">
    <name type="scientific">Gibberella intermedia</name>
    <name type="common">Bulb rot disease fungus</name>
    <name type="synonym">Fusarium proliferatum</name>
    <dbReference type="NCBI Taxonomy" id="948311"/>
    <lineage>
        <taxon>Eukaryota</taxon>
        <taxon>Fungi</taxon>
        <taxon>Dikarya</taxon>
        <taxon>Ascomycota</taxon>
        <taxon>Pezizomycotina</taxon>
        <taxon>Sordariomycetes</taxon>
        <taxon>Hypocreomycetidae</taxon>
        <taxon>Hypocreales</taxon>
        <taxon>Nectriaceae</taxon>
        <taxon>Fusarium</taxon>
        <taxon>Fusarium fujikuroi species complex</taxon>
    </lineage>
</organism>
<name>A0A420T5A4_GIBIN</name>
<proteinExistence type="predicted"/>
<gene>
    <name evidence="2" type="ORF">BFJ72_g8276</name>
</gene>
<sequence length="1112" mass="125132">MDSAGDSQYTVTGESIVQKRPSDRTHRRRKRLIERMRDGDISDDSDDSDYIDYIAVEDSEISNDDSIKFPRHPKPRHIFACPFQKYDPVRYRECLKVQPSRVSSIIDHIHRRHVLKEIRLTIADPQTSKTIIRPEDESLYCARCRREFRGTYAVPKFRRHGVDKCETSDIRQTGVLLPREMEDLRLSIRSLRPGSGDVEKWNAIWKTCFPGSATPPSPYLEMGVPQPEAQQILQQLLNSSAANPWASTENKHSEIQKALSAIYKGLPPAEFESQINDASINLSADTSDISRYGESSFDAQAGTFSSFHDHSSGYYGTPNYYFNHAAYEENPFDFPGYPFPIAPKSPVGPPKVDQETISLKTAIQNVDHDKVHAILSSSFIKVAIDEYAWLLELKALGLSLDEIADELLERAQYGPWIYSKFNVPDVETFRHDFHIAECLHTDKEDESMPTVSSQLIQDPMRIEVDSENSVREPIQYFCGIGGVTPMPDGSPNLQFGSVVFEDASSVAIVSLMNSQFFEVVPNVMEYLSKAIGTLQQVGGCCDSFTFLARREDLVELQRVKHGRMSGLEALASGKNSESSLEDLDSQLLSSLTAQLFSLGFSFYAQGHCEPFKPFFLDTPLKRILLIGNQIWGPSFTGPCVLASAVELSCFGEMIERRVFAFQYFEAFERSKVFSDSDKKFDLKACPEDLLDTWGPGEFIIPKDDPENLHAIHIGGGLITSTPVENNQVPTLHWNRLSSSSTPFASTFPRNEKLVIGLRVSINQACALNPQWFEMSLELLQELGTHPSFWEVSERQVGVGGQAGQSAVGILSFTQTWVKRLGQTRKAKLLASRSLLIADLEGHFAVQVSFCTGIARRVSLRELLADVLSIYVAGLATKPHRWDDLEQSGIEEILRDNNFKTRLQKLDRELQKEFETLAFAVLFLLQDTGVDRHGEHFVVSCVSTGLATQCVKIPLARESFWAKILSDSDEVATFAYVTPTCFQTGAVSCRGGTGPWKNITTLFSTTMSLCQDQSVQQGTVAPMTNWTLQDAEEYHIGRSDRPFRVRVLRPRVLDEPELLISISKIETPVLNSLIMKTRYKVRWRRRLRESRAIDHQYGVAESVVVSTDLRALR</sequence>
<evidence type="ECO:0000313" key="2">
    <source>
        <dbReference type="EMBL" id="RKL36727.1"/>
    </source>
</evidence>
<evidence type="ECO:0000256" key="1">
    <source>
        <dbReference type="SAM" id="MobiDB-lite"/>
    </source>
</evidence>
<protein>
    <submittedName>
        <fullName evidence="2">Uncharacterized protein</fullName>
    </submittedName>
</protein>
<feature type="region of interest" description="Disordered" evidence="1">
    <location>
        <begin position="1"/>
        <end position="44"/>
    </location>
</feature>
<reference evidence="2 3" key="1">
    <citation type="journal article" date="2018" name="Sci. Rep.">
        <title>Characterisation of pathogen-specific regions and novel effector candidates in Fusarium oxysporum f. sp. cepae.</title>
        <authorList>
            <person name="Armitage A.D."/>
            <person name="Taylor A."/>
            <person name="Sobczyk M.K."/>
            <person name="Baxter L."/>
            <person name="Greenfield B.P."/>
            <person name="Bates H.J."/>
            <person name="Wilson F."/>
            <person name="Jackson A.C."/>
            <person name="Ott S."/>
            <person name="Harrison R.J."/>
            <person name="Clarkson J.P."/>
        </authorList>
    </citation>
    <scope>NUCLEOTIDE SEQUENCE [LARGE SCALE GENOMIC DNA]</scope>
    <source>
        <strain evidence="2 3">Fp_A8</strain>
    </source>
</reference>
<accession>A0A420T5A4</accession>
<comment type="caution">
    <text evidence="2">The sequence shown here is derived from an EMBL/GenBank/DDBJ whole genome shotgun (WGS) entry which is preliminary data.</text>
</comment>
<dbReference type="AlphaFoldDB" id="A0A420T5A4"/>
<evidence type="ECO:0000313" key="3">
    <source>
        <dbReference type="Proteomes" id="UP000283569"/>
    </source>
</evidence>
<feature type="compositionally biased region" description="Polar residues" evidence="1">
    <location>
        <begin position="1"/>
        <end position="15"/>
    </location>
</feature>
<dbReference type="EMBL" id="MRDB01000028">
    <property type="protein sequence ID" value="RKL36727.1"/>
    <property type="molecule type" value="Genomic_DNA"/>
</dbReference>